<dbReference type="Gene3D" id="2.80.10.50">
    <property type="match status" value="3"/>
</dbReference>
<dbReference type="Pfam" id="PF16483">
    <property type="entry name" value="Glyco_hydro_64"/>
    <property type="match status" value="1"/>
</dbReference>
<dbReference type="PROSITE" id="PS51257">
    <property type="entry name" value="PROKAR_LIPOPROTEIN"/>
    <property type="match status" value="1"/>
</dbReference>
<dbReference type="SUPFAM" id="SSF49870">
    <property type="entry name" value="Osmotin, thaumatin-like protein"/>
    <property type="match status" value="1"/>
</dbReference>
<keyword evidence="4" id="KW-1185">Reference proteome</keyword>
<keyword evidence="1" id="KW-0732">Signal</keyword>
<dbReference type="EMBL" id="JAQNDM010000002">
    <property type="protein sequence ID" value="MDC0714357.1"/>
    <property type="molecule type" value="Genomic_DNA"/>
</dbReference>
<dbReference type="InterPro" id="IPR032477">
    <property type="entry name" value="Glyco_hydro_64"/>
</dbReference>
<dbReference type="InterPro" id="IPR001938">
    <property type="entry name" value="Thaumatin"/>
</dbReference>
<feature type="signal peptide" evidence="1">
    <location>
        <begin position="1"/>
        <end position="23"/>
    </location>
</feature>
<evidence type="ECO:0000259" key="2">
    <source>
        <dbReference type="SMART" id="SM00458"/>
    </source>
</evidence>
<feature type="domain" description="Ricin B lectin" evidence="2">
    <location>
        <begin position="51"/>
        <end position="187"/>
    </location>
</feature>
<dbReference type="PROSITE" id="PS51367">
    <property type="entry name" value="THAUMATIN_2"/>
    <property type="match status" value="1"/>
</dbReference>
<dbReference type="InterPro" id="IPR037176">
    <property type="entry name" value="Osmotin/thaumatin-like_sf"/>
</dbReference>
<dbReference type="Pfam" id="PF14200">
    <property type="entry name" value="RicinB_lectin_2"/>
    <property type="match status" value="2"/>
</dbReference>
<accession>A0ABT5DL15</accession>
<organism evidence="3 4">
    <name type="scientific">Stigmatella ashevillensis</name>
    <dbReference type="NCBI Taxonomy" id="2995309"/>
    <lineage>
        <taxon>Bacteria</taxon>
        <taxon>Pseudomonadati</taxon>
        <taxon>Myxococcota</taxon>
        <taxon>Myxococcia</taxon>
        <taxon>Myxococcales</taxon>
        <taxon>Cystobacterineae</taxon>
        <taxon>Archangiaceae</taxon>
        <taxon>Stigmatella</taxon>
    </lineage>
</organism>
<reference evidence="3 4" key="1">
    <citation type="submission" date="2022-11" db="EMBL/GenBank/DDBJ databases">
        <title>Minimal conservation of predation-associated metabolite biosynthetic gene clusters underscores biosynthetic potential of Myxococcota including descriptions for ten novel species: Archangium lansinium sp. nov., Myxococcus landrumus sp. nov., Nannocystis bai.</title>
        <authorList>
            <person name="Ahearne A."/>
            <person name="Stevens C."/>
            <person name="Dowd S."/>
        </authorList>
    </citation>
    <scope>NUCLEOTIDE SEQUENCE [LARGE SCALE GENOMIC DNA]</scope>
    <source>
        <strain evidence="3 4">NCWAL01</strain>
    </source>
</reference>
<dbReference type="SUPFAM" id="SSF50370">
    <property type="entry name" value="Ricin B-like lectins"/>
    <property type="match status" value="1"/>
</dbReference>
<proteinExistence type="predicted"/>
<evidence type="ECO:0000256" key="1">
    <source>
        <dbReference type="SAM" id="SignalP"/>
    </source>
</evidence>
<dbReference type="PROSITE" id="PS50231">
    <property type="entry name" value="RICIN_B_LECTIN"/>
    <property type="match status" value="1"/>
</dbReference>
<dbReference type="InterPro" id="IPR035992">
    <property type="entry name" value="Ricin_B-like_lectins"/>
</dbReference>
<dbReference type="Proteomes" id="UP001221838">
    <property type="component" value="Unassembled WGS sequence"/>
</dbReference>
<evidence type="ECO:0000313" key="3">
    <source>
        <dbReference type="EMBL" id="MDC0714357.1"/>
    </source>
</evidence>
<name>A0ABT5DL15_9BACT</name>
<comment type="caution">
    <text evidence="3">The sequence shown here is derived from an EMBL/GenBank/DDBJ whole genome shotgun (WGS) entry which is preliminary data.</text>
</comment>
<dbReference type="CDD" id="cd00161">
    <property type="entry name" value="beta-trefoil_Ricin-like"/>
    <property type="match status" value="1"/>
</dbReference>
<dbReference type="SMART" id="SM00458">
    <property type="entry name" value="RICIN"/>
    <property type="match status" value="1"/>
</dbReference>
<protein>
    <submittedName>
        <fullName evidence="3">RICIN domain-containing protein</fullName>
    </submittedName>
</protein>
<dbReference type="Gene3D" id="2.60.110.10">
    <property type="entry name" value="Thaumatin"/>
    <property type="match status" value="1"/>
</dbReference>
<evidence type="ECO:0000313" key="4">
    <source>
        <dbReference type="Proteomes" id="UP001221838"/>
    </source>
</evidence>
<gene>
    <name evidence="3" type="ORF">POL68_38235</name>
</gene>
<dbReference type="RefSeq" id="WP_272144973.1">
    <property type="nucleotide sequence ID" value="NZ_JAQNDM010000002.1"/>
</dbReference>
<sequence length="489" mass="52148">MTLFAKKTARLLGAGMLLTSAVACDQGEPVVESQTIDSVTQEAIVSSISEGDYVIRSAMTNKCIDVASSSTADGAKVQEWDCNGTNAQKFHISPTSDGFWKIINVNSNKALDIAEASTAQNAVLHQWGYVGGTNQQFQFTSRGNNQFSFHPRHSGMAIDLYWGSADNGTSLVQYPYTGTANQLWTFDKVSGGGGGGGGPPGTVPVVVTNNCPFNLNVVLSGVGDIALERDGAGNKIFRNLAKGSSYTYYPPGNYPSGRVSAYKTLPSPASPRELEKAEFTLGPDGNNVQNIYYNLTYVDHVGLPMKISSTGTGGGCQMVQCNRSQSSLMASINSACPDGLRYSMGGDTVCLAPRSFCIDGEYAGDSRRGSVCGRLDSEITRCAQKYPGQCNPGADKTPQVYACSGGFFAQSAKWCSAITRGMVDNPDSTNVAQYYNTGKPYNIYAKWVHDQCGAVYSFAYDDYPMAANQAGFYTCNGGRQLDVTFCPAG</sequence>
<feature type="chain" id="PRO_5046196377" evidence="1">
    <location>
        <begin position="24"/>
        <end position="489"/>
    </location>
</feature>
<dbReference type="InterPro" id="IPR000772">
    <property type="entry name" value="Ricin_B_lectin"/>
</dbReference>